<comment type="caution">
    <text evidence="1">The sequence shown here is derived from an EMBL/GenBank/DDBJ whole genome shotgun (WGS) entry which is preliminary data.</text>
</comment>
<organism evidence="1 2">
    <name type="scientific">Bacillus subtilis</name>
    <dbReference type="NCBI Taxonomy" id="1423"/>
    <lineage>
        <taxon>Bacteria</taxon>
        <taxon>Bacillati</taxon>
        <taxon>Bacillota</taxon>
        <taxon>Bacilli</taxon>
        <taxon>Bacillales</taxon>
        <taxon>Bacillaceae</taxon>
        <taxon>Bacillus</taxon>
    </lineage>
</organism>
<gene>
    <name evidence="1" type="ORF">J5227_07975</name>
</gene>
<reference evidence="1" key="1">
    <citation type="submission" date="2021-03" db="EMBL/GenBank/DDBJ databases">
        <title>Isolation of Bacillus subtilis from fermented food sample.</title>
        <authorList>
            <person name="Lakshmanan V."/>
            <person name="Athira K."/>
            <person name="Rajagopal K."/>
        </authorList>
    </citation>
    <scope>NUCLEOTIDE SEQUENCE</scope>
    <source>
        <strain evidence="1">S1</strain>
    </source>
</reference>
<protein>
    <submittedName>
        <fullName evidence="1">Uncharacterized protein</fullName>
    </submittedName>
</protein>
<dbReference type="Proteomes" id="UP000665181">
    <property type="component" value="Unassembled WGS sequence"/>
</dbReference>
<dbReference type="AlphaFoldDB" id="A0A8I1WFK8"/>
<evidence type="ECO:0000313" key="2">
    <source>
        <dbReference type="Proteomes" id="UP000665181"/>
    </source>
</evidence>
<accession>A0A8I1WFK8</accession>
<evidence type="ECO:0000313" key="1">
    <source>
        <dbReference type="EMBL" id="MBO3794245.1"/>
    </source>
</evidence>
<name>A0A8I1WFK8_BACIU</name>
<proteinExistence type="predicted"/>
<sequence length="62" mass="7504">MAKDRLYARIRKGDDLLREHFSQVKESDHAYEVRRLLEKAIKIERKQKEMIEDEGIHIKHDS</sequence>
<dbReference type="RefSeq" id="WP_134982004.1">
    <property type="nucleotide sequence ID" value="NZ_JAGFPW010000005.1"/>
</dbReference>
<dbReference type="EMBL" id="JAGFPW010000005">
    <property type="protein sequence ID" value="MBO3794245.1"/>
    <property type="molecule type" value="Genomic_DNA"/>
</dbReference>